<feature type="compositionally biased region" description="Polar residues" evidence="4">
    <location>
        <begin position="22"/>
        <end position="33"/>
    </location>
</feature>
<dbReference type="SUPFAM" id="SSF48452">
    <property type="entry name" value="TPR-like"/>
    <property type="match status" value="2"/>
</dbReference>
<feature type="region of interest" description="Disordered" evidence="4">
    <location>
        <begin position="1"/>
        <end position="42"/>
    </location>
</feature>
<keyword evidence="5" id="KW-1133">Transmembrane helix</keyword>
<keyword evidence="5" id="KW-0472">Membrane</keyword>
<proteinExistence type="predicted"/>
<keyword evidence="5" id="KW-0812">Transmembrane</keyword>
<dbReference type="InterPro" id="IPR011990">
    <property type="entry name" value="TPR-like_helical_dom_sf"/>
</dbReference>
<name>A0A5B9QSD4_9BACT</name>
<dbReference type="AlphaFoldDB" id="A0A5B9QSD4"/>
<keyword evidence="1" id="KW-0677">Repeat</keyword>
<dbReference type="PANTHER" id="PTHR44943">
    <property type="entry name" value="CELLULOSE SYNTHASE OPERON PROTEIN C"/>
    <property type="match status" value="1"/>
</dbReference>
<keyword evidence="7" id="KW-1185">Reference proteome</keyword>
<dbReference type="Gene3D" id="1.25.40.10">
    <property type="entry name" value="Tetratricopeptide repeat domain"/>
    <property type="match status" value="3"/>
</dbReference>
<dbReference type="PANTHER" id="PTHR44943:SF5">
    <property type="entry name" value="BLL7697 PROTEIN"/>
    <property type="match status" value="1"/>
</dbReference>
<dbReference type="KEGG" id="rul:UC8_26570"/>
<evidence type="ECO:0000256" key="4">
    <source>
        <dbReference type="SAM" id="MobiDB-lite"/>
    </source>
</evidence>
<evidence type="ECO:0000256" key="1">
    <source>
        <dbReference type="ARBA" id="ARBA00022737"/>
    </source>
</evidence>
<keyword evidence="2 3" id="KW-0802">TPR repeat</keyword>
<gene>
    <name evidence="6" type="ORF">UC8_26570</name>
</gene>
<dbReference type="Pfam" id="PF13432">
    <property type="entry name" value="TPR_16"/>
    <property type="match status" value="1"/>
</dbReference>
<sequence>MGKRKSGQRRLSRRPNAESRSKPNTTGKPNATGTPLADGKTPSRRWARRWAIAALGLLLLLSAIWATGVLAPLAWAQADYQLLQRNHSDALYWGRVATRLQGDPAQLDLMQARIERRHGDAEAMERHLVTALAKGLSNQQAERERALAQAQSGDLQPVADLLGQWMQDPGNSAADIADAYSLGLRAEGRLAEAKVLISVWASDCPDDPKAFVEQGRIAEAEFRKPDAEQQFHRAVEVNPRYPVALYALGQWLLEQKRPQEALEQLERCSRLDPQCRPAADILRAKCQRLLGNPESAAALLADSLRASNRELEQAYLRLCTRPQHGMAEYEMGMVEFDAQRYQQAADYFQRAVNQNPQTDDAEYQLGLTLKRLGQDERSQEILTRVTKHRTELAKLAAIASRIASHPNDFEARFRMGCILMDNGRPQSGLFHLNCVLAMEPEHLPTHRRLADYYAAHQQQHPQYAALATEHQRWLESAGDAKP</sequence>
<dbReference type="Pfam" id="PF14559">
    <property type="entry name" value="TPR_19"/>
    <property type="match status" value="1"/>
</dbReference>
<organism evidence="6 7">
    <name type="scientific">Roseimaritima ulvae</name>
    <dbReference type="NCBI Taxonomy" id="980254"/>
    <lineage>
        <taxon>Bacteria</taxon>
        <taxon>Pseudomonadati</taxon>
        <taxon>Planctomycetota</taxon>
        <taxon>Planctomycetia</taxon>
        <taxon>Pirellulales</taxon>
        <taxon>Pirellulaceae</taxon>
        <taxon>Roseimaritima</taxon>
    </lineage>
</organism>
<evidence type="ECO:0000313" key="6">
    <source>
        <dbReference type="EMBL" id="QEG40640.1"/>
    </source>
</evidence>
<dbReference type="InterPro" id="IPR051685">
    <property type="entry name" value="Ycf3/AcsC/BcsC/TPR_MFPF"/>
</dbReference>
<evidence type="ECO:0000313" key="7">
    <source>
        <dbReference type="Proteomes" id="UP000325286"/>
    </source>
</evidence>
<evidence type="ECO:0000256" key="5">
    <source>
        <dbReference type="SAM" id="Phobius"/>
    </source>
</evidence>
<accession>A0A5B9QSD4</accession>
<dbReference type="Proteomes" id="UP000325286">
    <property type="component" value="Chromosome"/>
</dbReference>
<dbReference type="EMBL" id="CP042914">
    <property type="protein sequence ID" value="QEG40640.1"/>
    <property type="molecule type" value="Genomic_DNA"/>
</dbReference>
<dbReference type="PROSITE" id="PS50005">
    <property type="entry name" value="TPR"/>
    <property type="match status" value="2"/>
</dbReference>
<evidence type="ECO:0000256" key="2">
    <source>
        <dbReference type="ARBA" id="ARBA00022803"/>
    </source>
</evidence>
<dbReference type="SMART" id="SM00028">
    <property type="entry name" value="TPR"/>
    <property type="match status" value="4"/>
</dbReference>
<feature type="compositionally biased region" description="Basic residues" evidence="4">
    <location>
        <begin position="1"/>
        <end position="13"/>
    </location>
</feature>
<dbReference type="InterPro" id="IPR019734">
    <property type="entry name" value="TPR_rpt"/>
</dbReference>
<feature type="repeat" description="TPR" evidence="3">
    <location>
        <begin position="242"/>
        <end position="275"/>
    </location>
</feature>
<feature type="transmembrane region" description="Helical" evidence="5">
    <location>
        <begin position="50"/>
        <end position="75"/>
    </location>
</feature>
<reference evidence="6 7" key="1">
    <citation type="submission" date="2019-08" db="EMBL/GenBank/DDBJ databases">
        <title>Deep-cultivation of Planctomycetes and their phenomic and genomic characterization uncovers novel biology.</title>
        <authorList>
            <person name="Wiegand S."/>
            <person name="Jogler M."/>
            <person name="Boedeker C."/>
            <person name="Pinto D."/>
            <person name="Vollmers J."/>
            <person name="Rivas-Marin E."/>
            <person name="Kohn T."/>
            <person name="Peeters S.H."/>
            <person name="Heuer A."/>
            <person name="Rast P."/>
            <person name="Oberbeckmann S."/>
            <person name="Bunk B."/>
            <person name="Jeske O."/>
            <person name="Meyerdierks A."/>
            <person name="Storesund J.E."/>
            <person name="Kallscheuer N."/>
            <person name="Luecker S."/>
            <person name="Lage O.M."/>
            <person name="Pohl T."/>
            <person name="Merkel B.J."/>
            <person name="Hornburger P."/>
            <person name="Mueller R.-W."/>
            <person name="Bruemmer F."/>
            <person name="Labrenz M."/>
            <person name="Spormann A.M."/>
            <person name="Op den Camp H."/>
            <person name="Overmann J."/>
            <person name="Amann R."/>
            <person name="Jetten M.S.M."/>
            <person name="Mascher T."/>
            <person name="Medema M.H."/>
            <person name="Devos D.P."/>
            <person name="Kaster A.-K."/>
            <person name="Ovreas L."/>
            <person name="Rohde M."/>
            <person name="Galperin M.Y."/>
            <person name="Jogler C."/>
        </authorList>
    </citation>
    <scope>NUCLEOTIDE SEQUENCE [LARGE SCALE GENOMIC DNA]</scope>
    <source>
        <strain evidence="6 7">UC8</strain>
    </source>
</reference>
<feature type="repeat" description="TPR" evidence="3">
    <location>
        <begin position="325"/>
        <end position="358"/>
    </location>
</feature>
<protein>
    <submittedName>
        <fullName evidence="6">Tetratricopeptide repeat protein</fullName>
    </submittedName>
</protein>
<evidence type="ECO:0000256" key="3">
    <source>
        <dbReference type="PROSITE-ProRule" id="PRU00339"/>
    </source>
</evidence>